<proteinExistence type="predicted"/>
<evidence type="ECO:0000256" key="1">
    <source>
        <dbReference type="SAM" id="MobiDB-lite"/>
    </source>
</evidence>
<feature type="region of interest" description="Disordered" evidence="1">
    <location>
        <begin position="26"/>
        <end position="67"/>
    </location>
</feature>
<dbReference type="Proteomes" id="UP000241848">
    <property type="component" value="Unassembled WGS sequence"/>
</dbReference>
<reference evidence="2 3" key="1">
    <citation type="journal article" date="2014" name="BMC Genomics">
        <title>Comparison of environmental and isolate Sulfobacillus genomes reveals diverse carbon, sulfur, nitrogen, and hydrogen metabolisms.</title>
        <authorList>
            <person name="Justice N.B."/>
            <person name="Norman A."/>
            <person name="Brown C.T."/>
            <person name="Singh A."/>
            <person name="Thomas B.C."/>
            <person name="Banfield J.F."/>
        </authorList>
    </citation>
    <scope>NUCLEOTIDE SEQUENCE [LARGE SCALE GENOMIC DNA]</scope>
    <source>
        <strain evidence="2">AMDSBA3</strain>
    </source>
</reference>
<gene>
    <name evidence="2" type="ORF">C7B45_03680</name>
</gene>
<evidence type="ECO:0000313" key="2">
    <source>
        <dbReference type="EMBL" id="PSR23207.1"/>
    </source>
</evidence>
<dbReference type="AlphaFoldDB" id="A0A2T2WLU7"/>
<organism evidence="2 3">
    <name type="scientific">Sulfobacillus acidophilus</name>
    <dbReference type="NCBI Taxonomy" id="53633"/>
    <lineage>
        <taxon>Bacteria</taxon>
        <taxon>Bacillati</taxon>
        <taxon>Bacillota</taxon>
        <taxon>Clostridia</taxon>
        <taxon>Eubacteriales</taxon>
        <taxon>Clostridiales Family XVII. Incertae Sedis</taxon>
        <taxon>Sulfobacillus</taxon>
    </lineage>
</organism>
<dbReference type="EMBL" id="PXYV01000007">
    <property type="protein sequence ID" value="PSR23207.1"/>
    <property type="molecule type" value="Genomic_DNA"/>
</dbReference>
<name>A0A2T2WLU7_9FIRM</name>
<comment type="caution">
    <text evidence="2">The sequence shown here is derived from an EMBL/GenBank/DDBJ whole genome shotgun (WGS) entry which is preliminary data.</text>
</comment>
<accession>A0A2T2WLU7</accession>
<protein>
    <submittedName>
        <fullName evidence="2">Uncharacterized protein</fullName>
    </submittedName>
</protein>
<sequence length="97" mass="10538">MTLKELQVEVDGPRSERSRCPAVLPLVADAPTSTHGATRLTESPADRRPRGHQLGAPGHGRYRQSNLPEVVVDHEVPTTERRCAQCGVSAYQLGIQA</sequence>
<evidence type="ECO:0000313" key="3">
    <source>
        <dbReference type="Proteomes" id="UP000241848"/>
    </source>
</evidence>